<dbReference type="Pfam" id="PF14035">
    <property type="entry name" value="YlzJ"/>
    <property type="match status" value="1"/>
</dbReference>
<protein>
    <recommendedName>
        <fullName evidence="3">YlzJ-like protein</fullName>
    </recommendedName>
</protein>
<reference evidence="1 2" key="1">
    <citation type="submission" date="2021-04" db="EMBL/GenBank/DDBJ databases">
        <title>Draft genome sequence of Paenibacillus cisolokensis, LC2-13A.</title>
        <authorList>
            <person name="Uke A."/>
            <person name="Chhe C."/>
            <person name="Baramee S."/>
            <person name="Kosugi A."/>
        </authorList>
    </citation>
    <scope>NUCLEOTIDE SEQUENCE [LARGE SCALE GENOMIC DNA]</scope>
    <source>
        <strain evidence="1 2">LC2-13A</strain>
    </source>
</reference>
<evidence type="ECO:0000313" key="2">
    <source>
        <dbReference type="Proteomes" id="UP000680304"/>
    </source>
</evidence>
<evidence type="ECO:0000313" key="1">
    <source>
        <dbReference type="EMBL" id="GIQ65191.1"/>
    </source>
</evidence>
<gene>
    <name evidence="1" type="ORF">PACILC2_37590</name>
</gene>
<sequence length="76" mass="7999">MTLHTTMPLELVLDGVNGPGRPTMQVKAGSLLLEVEPVAPGVGRIVRLLDCELSDYLKPELSPGSIIAYGSAPDAK</sequence>
<comment type="caution">
    <text evidence="1">The sequence shown here is derived from an EMBL/GenBank/DDBJ whole genome shotgun (WGS) entry which is preliminary data.</text>
</comment>
<organism evidence="1 2">
    <name type="scientific">Paenibacillus cisolokensis</name>
    <dbReference type="NCBI Taxonomy" id="1658519"/>
    <lineage>
        <taxon>Bacteria</taxon>
        <taxon>Bacillati</taxon>
        <taxon>Bacillota</taxon>
        <taxon>Bacilli</taxon>
        <taxon>Bacillales</taxon>
        <taxon>Paenibacillaceae</taxon>
        <taxon>Paenibacillus</taxon>
    </lineage>
</organism>
<accession>A0ABQ4NBD3</accession>
<dbReference type="EMBL" id="BOVJ01000124">
    <property type="protein sequence ID" value="GIQ65191.1"/>
    <property type="molecule type" value="Genomic_DNA"/>
</dbReference>
<dbReference type="InterPro" id="IPR025619">
    <property type="entry name" value="YlzJ"/>
</dbReference>
<dbReference type="RefSeq" id="WP_062492618.1">
    <property type="nucleotide sequence ID" value="NZ_BOVJ01000124.1"/>
</dbReference>
<evidence type="ECO:0008006" key="3">
    <source>
        <dbReference type="Google" id="ProtNLM"/>
    </source>
</evidence>
<proteinExistence type="predicted"/>
<dbReference type="Proteomes" id="UP000680304">
    <property type="component" value="Unassembled WGS sequence"/>
</dbReference>
<keyword evidence="2" id="KW-1185">Reference proteome</keyword>
<name>A0ABQ4NBD3_9BACL</name>